<dbReference type="OrthoDB" id="4548523at2"/>
<comment type="caution">
    <text evidence="1">The sequence shown here is derived from an EMBL/GenBank/DDBJ whole genome shotgun (WGS) entry which is preliminary data.</text>
</comment>
<proteinExistence type="predicted"/>
<evidence type="ECO:0000313" key="1">
    <source>
        <dbReference type="EMBL" id="THV17974.1"/>
    </source>
</evidence>
<accession>A0A4S8NRB1</accession>
<reference evidence="1 2" key="1">
    <citation type="journal article" date="2009" name="Int. J. Syst. Evol. Microbiol.">
        <title>Nocardioides caeni sp. nov., isolated from wastewater.</title>
        <authorList>
            <person name="Yoon J.H."/>
            <person name="Kang S.J."/>
            <person name="Park S."/>
            <person name="Kim W."/>
            <person name="Oh T.K."/>
        </authorList>
    </citation>
    <scope>NUCLEOTIDE SEQUENCE [LARGE SCALE GENOMIC DNA]</scope>
    <source>
        <strain evidence="1 2">DSM 23134</strain>
    </source>
</reference>
<evidence type="ECO:0000313" key="2">
    <source>
        <dbReference type="Proteomes" id="UP000307087"/>
    </source>
</evidence>
<dbReference type="RefSeq" id="WP_136561909.1">
    <property type="nucleotide sequence ID" value="NZ_BAABLS010000001.1"/>
</dbReference>
<gene>
    <name evidence="1" type="ORF">E9934_05880</name>
</gene>
<protein>
    <submittedName>
        <fullName evidence="1">DinB family protein</fullName>
    </submittedName>
</protein>
<dbReference type="Proteomes" id="UP000307087">
    <property type="component" value="Unassembled WGS sequence"/>
</dbReference>
<keyword evidence="2" id="KW-1185">Reference proteome</keyword>
<dbReference type="SUPFAM" id="SSF109854">
    <property type="entry name" value="DinB/YfiT-like putative metalloenzymes"/>
    <property type="match status" value="1"/>
</dbReference>
<dbReference type="Gene3D" id="1.20.120.450">
    <property type="entry name" value="dinb family like domain"/>
    <property type="match status" value="1"/>
</dbReference>
<organism evidence="1 2">
    <name type="scientific">Nocardioides caeni</name>
    <dbReference type="NCBI Taxonomy" id="574700"/>
    <lineage>
        <taxon>Bacteria</taxon>
        <taxon>Bacillati</taxon>
        <taxon>Actinomycetota</taxon>
        <taxon>Actinomycetes</taxon>
        <taxon>Propionibacteriales</taxon>
        <taxon>Nocardioidaceae</taxon>
        <taxon>Nocardioides</taxon>
    </lineage>
</organism>
<dbReference type="AlphaFoldDB" id="A0A4S8NRB1"/>
<dbReference type="InterPro" id="IPR007061">
    <property type="entry name" value="MST-like"/>
</dbReference>
<name>A0A4S8NRB1_9ACTN</name>
<sequence length="177" mass="19492">MTATPGPRTKAPHDGDERTSVTAFLDYFRATLLAQCDGVDATGLARPLAPSTMTLGGLLKHLAYVEDFWFGIVLAGRPPAPPWDTVDWKADGDWDWHSAVDDSPEELRALLLATIERSREVMAAVDSLDQRAAGQHPGARDRTFTARWIMLHMIEEYARHCGHADLLRENVDGATGI</sequence>
<dbReference type="EMBL" id="STGW01000002">
    <property type="protein sequence ID" value="THV17974.1"/>
    <property type="molecule type" value="Genomic_DNA"/>
</dbReference>
<dbReference type="InterPro" id="IPR034660">
    <property type="entry name" value="DinB/YfiT-like"/>
</dbReference>
<dbReference type="Pfam" id="PF04978">
    <property type="entry name" value="MST"/>
    <property type="match status" value="1"/>
</dbReference>